<dbReference type="Gene3D" id="1.25.40.10">
    <property type="entry name" value="Tetratricopeptide repeat domain"/>
    <property type="match status" value="1"/>
</dbReference>
<keyword evidence="2 3" id="KW-0802">TPR repeat</keyword>
<name>A0A1M5L5T7_9RHOB</name>
<gene>
    <name evidence="5" type="ORF">SAMN05444003_0117</name>
</gene>
<dbReference type="Pfam" id="PF13432">
    <property type="entry name" value="TPR_16"/>
    <property type="match status" value="1"/>
</dbReference>
<keyword evidence="1" id="KW-0677">Repeat</keyword>
<dbReference type="PANTHER" id="PTHR44943:SF8">
    <property type="entry name" value="TPR REPEAT-CONTAINING PROTEIN MJ0263"/>
    <property type="match status" value="1"/>
</dbReference>
<dbReference type="PROSITE" id="PS50293">
    <property type="entry name" value="TPR_REGION"/>
    <property type="match status" value="1"/>
</dbReference>
<evidence type="ECO:0000313" key="5">
    <source>
        <dbReference type="EMBL" id="SHG60336.1"/>
    </source>
</evidence>
<dbReference type="InterPro" id="IPR029063">
    <property type="entry name" value="SAM-dependent_MTases_sf"/>
</dbReference>
<dbReference type="SUPFAM" id="SSF48452">
    <property type="entry name" value="TPR-like"/>
    <property type="match status" value="1"/>
</dbReference>
<feature type="repeat" description="TPR" evidence="3">
    <location>
        <begin position="177"/>
        <end position="210"/>
    </location>
</feature>
<organism evidence="5 6">
    <name type="scientific">Cognatiyoonia sediminum</name>
    <dbReference type="NCBI Taxonomy" id="1508389"/>
    <lineage>
        <taxon>Bacteria</taxon>
        <taxon>Pseudomonadati</taxon>
        <taxon>Pseudomonadota</taxon>
        <taxon>Alphaproteobacteria</taxon>
        <taxon>Rhodobacterales</taxon>
        <taxon>Paracoccaceae</taxon>
        <taxon>Cognatiyoonia</taxon>
    </lineage>
</organism>
<evidence type="ECO:0000256" key="3">
    <source>
        <dbReference type="PROSITE-ProRule" id="PRU00339"/>
    </source>
</evidence>
<dbReference type="EMBL" id="FQXB01000001">
    <property type="protein sequence ID" value="SHG60336.1"/>
    <property type="molecule type" value="Genomic_DNA"/>
</dbReference>
<feature type="domain" description="Methyltransferase type 11" evidence="4">
    <location>
        <begin position="347"/>
        <end position="437"/>
    </location>
</feature>
<dbReference type="Pfam" id="PF13181">
    <property type="entry name" value="TPR_8"/>
    <property type="match status" value="3"/>
</dbReference>
<evidence type="ECO:0000259" key="4">
    <source>
        <dbReference type="Pfam" id="PF08241"/>
    </source>
</evidence>
<dbReference type="Pfam" id="PF08241">
    <property type="entry name" value="Methyltransf_11"/>
    <property type="match status" value="1"/>
</dbReference>
<feature type="repeat" description="TPR" evidence="3">
    <location>
        <begin position="211"/>
        <end position="244"/>
    </location>
</feature>
<sequence length="499" mass="55352">MKADEPAKKQLDALVKLLDRGRDHDALSRAARLSRKYPDNLFVLNIIASAYGKLGEHDKAIRVFESIRSRDPEIPQLHHNLAISFFRTGRLNEATTAMKEAVRLDPLNTTLQSNLGAMYLVGSDVMGARDAFAAAAQLAPDSPDAQWNFERMERAARNLRKAALIVEDALHENPNDPVLLCKAGSSYSHLGDPKSAMKYFQRSRELDPDSPELYFHIGQFWKKNKQMGKAVQAFERATELNPSYSDAFAQIGSILKKAGHTDRAINCYERVLEISPENVEVAHFLSAMKGETTDTAPAQYVTDLFDSYASRFEANLVGDLEYRGPEVLRKMLDAALSDGARFKAGIDLGCGTGLSGMAFRDVLDHLAGVDLSANMVGLAEEKGVYDRLTVSDVVSAISDSDVAFDFFLSTDVFVYVGDLEDLFAAVRENAAQGALFVFSTEDLEEGTFALLPSGRYAHSRDYIAKMCDRHDMKIVDFGRHPLRMEFGKMLVGGYYILRT</sequence>
<dbReference type="SUPFAM" id="SSF53335">
    <property type="entry name" value="S-adenosyl-L-methionine-dependent methyltransferases"/>
    <property type="match status" value="1"/>
</dbReference>
<dbReference type="PANTHER" id="PTHR44943">
    <property type="entry name" value="CELLULOSE SYNTHASE OPERON PROTEIN C"/>
    <property type="match status" value="1"/>
</dbReference>
<feature type="repeat" description="TPR" evidence="3">
    <location>
        <begin position="245"/>
        <end position="278"/>
    </location>
</feature>
<dbReference type="RefSeq" id="WP_242649018.1">
    <property type="nucleotide sequence ID" value="NZ_FQXB01000001.1"/>
</dbReference>
<dbReference type="PROSITE" id="PS50005">
    <property type="entry name" value="TPR"/>
    <property type="match status" value="4"/>
</dbReference>
<dbReference type="STRING" id="1508389.SAMN05444003_0117"/>
<dbReference type="Pfam" id="PF01535">
    <property type="entry name" value="PPR"/>
    <property type="match status" value="1"/>
</dbReference>
<reference evidence="5 6" key="1">
    <citation type="submission" date="2016-11" db="EMBL/GenBank/DDBJ databases">
        <authorList>
            <person name="Jaros S."/>
            <person name="Januszkiewicz K."/>
            <person name="Wedrychowicz H."/>
        </authorList>
    </citation>
    <scope>NUCLEOTIDE SEQUENCE [LARGE SCALE GENOMIC DNA]</scope>
    <source>
        <strain evidence="5 6">DSM 28715</strain>
    </source>
</reference>
<proteinExistence type="predicted"/>
<dbReference type="NCBIfam" id="TIGR00756">
    <property type="entry name" value="PPR"/>
    <property type="match status" value="1"/>
</dbReference>
<dbReference type="AlphaFoldDB" id="A0A1M5L5T7"/>
<dbReference type="InterPro" id="IPR019734">
    <property type="entry name" value="TPR_rpt"/>
</dbReference>
<protein>
    <submittedName>
        <fullName evidence="5">Pentatricopeptide repeat domain-containing protein (PPR motif)</fullName>
    </submittedName>
</protein>
<dbReference type="InterPro" id="IPR051685">
    <property type="entry name" value="Ycf3/AcsC/BcsC/TPR_MFPF"/>
</dbReference>
<accession>A0A1M5L5T7</accession>
<dbReference type="InterPro" id="IPR011990">
    <property type="entry name" value="TPR-like_helical_dom_sf"/>
</dbReference>
<feature type="repeat" description="TPR" evidence="3">
    <location>
        <begin position="75"/>
        <end position="108"/>
    </location>
</feature>
<evidence type="ECO:0000256" key="2">
    <source>
        <dbReference type="ARBA" id="ARBA00022803"/>
    </source>
</evidence>
<dbReference type="SMART" id="SM00028">
    <property type="entry name" value="TPR"/>
    <property type="match status" value="6"/>
</dbReference>
<dbReference type="InterPro" id="IPR002885">
    <property type="entry name" value="PPR_rpt"/>
</dbReference>
<dbReference type="InterPro" id="IPR013216">
    <property type="entry name" value="Methyltransf_11"/>
</dbReference>
<keyword evidence="6" id="KW-1185">Reference proteome</keyword>
<dbReference type="Gene3D" id="3.40.50.150">
    <property type="entry name" value="Vaccinia Virus protein VP39"/>
    <property type="match status" value="1"/>
</dbReference>
<dbReference type="Proteomes" id="UP000184074">
    <property type="component" value="Unassembled WGS sequence"/>
</dbReference>
<evidence type="ECO:0000256" key="1">
    <source>
        <dbReference type="ARBA" id="ARBA00022737"/>
    </source>
</evidence>
<dbReference type="CDD" id="cd02440">
    <property type="entry name" value="AdoMet_MTases"/>
    <property type="match status" value="1"/>
</dbReference>
<evidence type="ECO:0000313" key="6">
    <source>
        <dbReference type="Proteomes" id="UP000184074"/>
    </source>
</evidence>
<dbReference type="PROSITE" id="PS51375">
    <property type="entry name" value="PPR"/>
    <property type="match status" value="1"/>
</dbReference>